<evidence type="ECO:0000313" key="3">
    <source>
        <dbReference type="EMBL" id="CAF3761348.1"/>
    </source>
</evidence>
<dbReference type="SUPFAM" id="SSF52096">
    <property type="entry name" value="ClpP/crotonase"/>
    <property type="match status" value="1"/>
</dbReference>
<dbReference type="CDD" id="cd06558">
    <property type="entry name" value="crotonase-like"/>
    <property type="match status" value="1"/>
</dbReference>
<dbReference type="EMBL" id="CAJNOO010000661">
    <property type="protein sequence ID" value="CAF1004296.1"/>
    <property type="molecule type" value="Genomic_DNA"/>
</dbReference>
<dbReference type="InterPro" id="IPR001753">
    <property type="entry name" value="Enoyl-CoA_hydra/iso"/>
</dbReference>
<dbReference type="NCBIfam" id="NF006128">
    <property type="entry name" value="PRK08272.1"/>
    <property type="match status" value="1"/>
</dbReference>
<evidence type="ECO:0000256" key="1">
    <source>
        <dbReference type="ARBA" id="ARBA00005254"/>
    </source>
</evidence>
<comment type="caution">
    <text evidence="2">The sequence shown here is derived from an EMBL/GenBank/DDBJ whole genome shotgun (WGS) entry which is preliminary data.</text>
</comment>
<reference evidence="2" key="1">
    <citation type="submission" date="2021-02" db="EMBL/GenBank/DDBJ databases">
        <authorList>
            <person name="Nowell W R."/>
        </authorList>
    </citation>
    <scope>NUCLEOTIDE SEQUENCE</scope>
</reference>
<protein>
    <recommendedName>
        <fullName evidence="5">Enoyl-CoA hydratase</fullName>
    </recommendedName>
</protein>
<dbReference type="EMBL" id="CAJOAX010001980">
    <property type="protein sequence ID" value="CAF3761348.1"/>
    <property type="molecule type" value="Genomic_DNA"/>
</dbReference>
<dbReference type="Proteomes" id="UP000663882">
    <property type="component" value="Unassembled WGS sequence"/>
</dbReference>
<dbReference type="PANTHER" id="PTHR43802">
    <property type="entry name" value="ENOYL-COA HYDRATASE"/>
    <property type="match status" value="1"/>
</dbReference>
<dbReference type="InterPro" id="IPR029045">
    <property type="entry name" value="ClpP/crotonase-like_dom_sf"/>
</dbReference>
<evidence type="ECO:0008006" key="5">
    <source>
        <dbReference type="Google" id="ProtNLM"/>
    </source>
</evidence>
<gene>
    <name evidence="3" type="ORF">OTI717_LOCUS16135</name>
    <name evidence="2" type="ORF">RFH988_LOCUS14341</name>
</gene>
<organism evidence="2 4">
    <name type="scientific">Rotaria sordida</name>
    <dbReference type="NCBI Taxonomy" id="392033"/>
    <lineage>
        <taxon>Eukaryota</taxon>
        <taxon>Metazoa</taxon>
        <taxon>Spiralia</taxon>
        <taxon>Gnathifera</taxon>
        <taxon>Rotifera</taxon>
        <taxon>Eurotatoria</taxon>
        <taxon>Bdelloidea</taxon>
        <taxon>Philodinida</taxon>
        <taxon>Philodinidae</taxon>
        <taxon>Rotaria</taxon>
    </lineage>
</organism>
<dbReference type="OrthoDB" id="448450at2759"/>
<name>A0A814H153_9BILA</name>
<sequence length="343" mass="38805">MSVFLTKLLFYAKLSNLSNKNNITSVPSKYLSRLLLLTISTQSNINHHQYKTFSTINYEVNNRLAYITLNRPEVLNSINDLMPKELSECVEKANNDPSVHVIILSGAGKAFCSGYDLTYYAQTKTNNAVQEMPWDPIKDYKFMKKNTEYFMSLFYSLKPTLCKIHGDALAGGSDIALCCDIILMANEARIGYMPVRVWGCPTTAMWIYRLGIEKAKRMLLTGDKITGIEAEKLGLVLKSVSQEELNTEVEKLAQRMATIPINQLVMQKLMINQALDNMGLRTTQMFATIFDGIARHSPEGLAFKRRAENLGWKTAVKERDLGTYDWTADASIEIKNEHNDNKS</sequence>
<dbReference type="Gene3D" id="3.90.226.10">
    <property type="entry name" value="2-enoyl-CoA Hydratase, Chain A, domain 1"/>
    <property type="match status" value="1"/>
</dbReference>
<evidence type="ECO:0000313" key="4">
    <source>
        <dbReference type="Proteomes" id="UP000663882"/>
    </source>
</evidence>
<dbReference type="Proteomes" id="UP000663823">
    <property type="component" value="Unassembled WGS sequence"/>
</dbReference>
<evidence type="ECO:0000313" key="2">
    <source>
        <dbReference type="EMBL" id="CAF1004296.1"/>
    </source>
</evidence>
<dbReference type="AlphaFoldDB" id="A0A814H153"/>
<accession>A0A814H153</accession>
<dbReference type="PANTHER" id="PTHR43802:SF1">
    <property type="entry name" value="IP11341P-RELATED"/>
    <property type="match status" value="1"/>
</dbReference>
<comment type="similarity">
    <text evidence="1">Belongs to the enoyl-CoA hydratase/isomerase family.</text>
</comment>
<dbReference type="Pfam" id="PF00378">
    <property type="entry name" value="ECH_1"/>
    <property type="match status" value="1"/>
</dbReference>
<proteinExistence type="inferred from homology"/>